<dbReference type="NCBIfam" id="NF033681">
    <property type="entry name" value="ExeM_NucH_DNase"/>
    <property type="match status" value="1"/>
</dbReference>
<dbReference type="GO" id="GO:0008768">
    <property type="term" value="F:UDP-sugar diphosphatase activity"/>
    <property type="evidence" value="ECO:0007669"/>
    <property type="project" value="TreeGrafter"/>
</dbReference>
<evidence type="ECO:0000313" key="3">
    <source>
        <dbReference type="EMBL" id="GEQ13157.1"/>
    </source>
</evidence>
<dbReference type="GO" id="GO:0005975">
    <property type="term" value="P:carbohydrate metabolic process"/>
    <property type="evidence" value="ECO:0007669"/>
    <property type="project" value="UniProtKB-ARBA"/>
</dbReference>
<dbReference type="Gene3D" id="3.60.10.10">
    <property type="entry name" value="Endonuclease/exonuclease/phosphatase"/>
    <property type="match status" value="1"/>
</dbReference>
<dbReference type="Pfam" id="PF03372">
    <property type="entry name" value="Exo_endo_phos"/>
    <property type="match status" value="1"/>
</dbReference>
<accession>A0A512SYX3</accession>
<dbReference type="Pfam" id="PF16640">
    <property type="entry name" value="Big_3_5"/>
    <property type="match status" value="2"/>
</dbReference>
<dbReference type="PROSITE" id="PS51841">
    <property type="entry name" value="LTD"/>
    <property type="match status" value="1"/>
</dbReference>
<dbReference type="Gene3D" id="2.60.40.10">
    <property type="entry name" value="Immunoglobulins"/>
    <property type="match status" value="2"/>
</dbReference>
<dbReference type="Gene3D" id="3.90.780.10">
    <property type="entry name" value="5'-Nucleotidase, C-terminal domain"/>
    <property type="match status" value="1"/>
</dbReference>
<comment type="caution">
    <text evidence="3">The sequence shown here is derived from an EMBL/GenBank/DDBJ whole genome shotgun (WGS) entry which is preliminary data.</text>
</comment>
<evidence type="ECO:0000256" key="1">
    <source>
        <dbReference type="ARBA" id="ARBA00022729"/>
    </source>
</evidence>
<dbReference type="InterPro" id="IPR032109">
    <property type="entry name" value="Big_3_5"/>
</dbReference>
<dbReference type="OrthoDB" id="1016457at2"/>
<keyword evidence="1" id="KW-0732">Signal</keyword>
<dbReference type="InterPro" id="IPR036691">
    <property type="entry name" value="Endo/exonu/phosph_ase_sf"/>
</dbReference>
<dbReference type="GO" id="GO:0030288">
    <property type="term" value="C:outer membrane-bounded periplasmic space"/>
    <property type="evidence" value="ECO:0007669"/>
    <property type="project" value="TreeGrafter"/>
</dbReference>
<protein>
    <submittedName>
        <fullName evidence="3">Multifunctional nuclease/2',3'-cyclic-nucleotide 2'-phosphodiesterase/5'-nucleotidase/3'-nucleotidase</fullName>
    </submittedName>
</protein>
<evidence type="ECO:0000313" key="4">
    <source>
        <dbReference type="Proteomes" id="UP000321793"/>
    </source>
</evidence>
<dbReference type="PRINTS" id="PR01607">
    <property type="entry name" value="APYRASEFAMLY"/>
</dbReference>
<dbReference type="InterPro" id="IPR008334">
    <property type="entry name" value="5'-Nucleotdase_C"/>
</dbReference>
<dbReference type="SUPFAM" id="SSF56219">
    <property type="entry name" value="DNase I-like"/>
    <property type="match status" value="1"/>
</dbReference>
<dbReference type="PANTHER" id="PTHR11575:SF24">
    <property type="entry name" value="5'-NUCLEOTIDASE"/>
    <property type="match status" value="1"/>
</dbReference>
<feature type="domain" description="LTD" evidence="2">
    <location>
        <begin position="33"/>
        <end position="172"/>
    </location>
</feature>
<gene>
    <name evidence="3" type="ORF">KLO01_12040</name>
</gene>
<keyword evidence="4" id="KW-1185">Reference proteome</keyword>
<dbReference type="InterPro" id="IPR036907">
    <property type="entry name" value="5'-Nucleotdase_C_sf"/>
</dbReference>
<sequence>MLRPPTVVSRGGRGRRTGAAAALLGLVVAPLASGFSTPASAVSPNVVISEVYGAGGNAGALYNADFVELSNPTSSPVSLAGKYIHYRAAAGGSGGAPVALTGSIPANGKYLIQMSATGANGAALPTPDAAPATFAMAAAGGQVYLLSSSSAITTSGNMAGVAGIVDMVGVSGSSSFETAAATVAGTAAVSVNRTAADADNNSAEFGTAAPTPTNAGPVAPATLEATAPGNKTGQVGSPVTGFTLAATGGTSPYSWSATGLPAGVTVAPNGAVSGTPTTAGTYDVTATVTDSATPTPATASATFTYTIGAAATLRPIAEIQGTGATTPFAGQDVLTNGVVTASYPTGGLNGFYLQTPGADTPDASDAIFVYGGTSGFATYPAVGDSVQVAGTAAEFSGATQIVASSVTPVAALGTVTPKTVVPGTDCALPGDSCLTGAALDTAREVAEGELFQPTAPWTLTDVYDGGPYYNDGTNSTANRGEMGVAANSSVPLVSPTEVIDAQATAAVTARKNYNDAHRIILDDASSLTFSTTQNSTQPLPWLTPTHTMRVGAGVTFTKPVVFTFGFNAWRILPQAQVVGAPTGALEIEQTRPAAPQNVGGDLKLATFNVLNFFPTTGEEFVSSGLGTCTYFTDRAGNRITNNSCNPNGPRGAANEANLARQRAKIVAAINTVGADIVSLEELENSVQFGKNRDFAIGELVTALNADAGAGTWAFVPSPAASALPPLSEQDVIRTGFIYKPANAAPVGESVVLADQSTGTEAFADAREPLAQAFKKVGSANANAFGVIVNHFKSKGSGTPDPNGQGNANDRRVLQANSLVAFANDFQTTRGITRMFLAGDFNAYSEEDPIQVLKAAGYTNLESTSDPEEESYNFDGQIGSLDHVLANAPAKADVNAVDIWDINSYEPLWYEYSRYNTNVTDLYAANPFRSSDHNPEIIGINTAPATGPVDIQILGTNDFHGRLLNNTGAPFPNEAGAAVLAGAVKQMRGENANTVFAAAGDLIGASTFESFIQKDKPTIDALNAAGLEVSAVGNHEFDQGYDDLLKRVMAPYDATNNPFGGAAWKYIGANVTKAGAPASELLEPSWVKEMNGVKVGFIGAVTEHLDELVSPAGIQGVQISDVVAATNAEANALKASGVDVIVLLVHEGAPTTTCSTMDDDPTSDFGSVITGVNDNVDAIISGHTHLAYDCSFPVAGWAGRPVTERPVVSAGQYGVNLNKLVFTVDNGTGLVQAKTQSIVPLENSAGVAQFPVDPATKALVDDAVAKAGPLGAVPLGKLGAPFNRGKLANGTTENRGQESTLGNLVAEVQRWATPSTVGGAQIGFMNPGGLRQDMAGTGTDYPRVLSYRQAADVQPFANTLVNLDLTGAQIKAALEQQWQPAGAARPFLKLGLSKGFTYTYDPDAAQGSRIKDMWLDGQAIGLGTTYAVTANSFLAAGGDNFNAFSQGTNKQDTGVTDLQAMVDYMAEFAGDDDPPLVPDYTQHSVGVDFPAAAPSTYAPGDHVRFTLSSLAFSTAPDKKDAQVAVSLGGQSLGTFPVDNTIGTAIFDEYGTATVDVVVPASTTPGTQRLDIVGVQTGTTTSVPFTVVKAGSSVSATAAQITYGAPGSVVATVTPSGATGTVTVSLGGTTLGSAPLSDGTANVALAAKSLEPGTHVLTVAYSGDASHEGSSTTVSVTVVKATATVTVTPSPDKLQKNKDSTTLTITVAAANVTPTGTVTVLVDGVSRNATLNASGRATMVLGPFGTIGTKSIVVTYNGDAHVTTGTGTTSVTVVNGKVK</sequence>
<proteinExistence type="predicted"/>
<dbReference type="InterPro" id="IPR029052">
    <property type="entry name" value="Metallo-depent_PP-like"/>
</dbReference>
<dbReference type="CDD" id="cd10283">
    <property type="entry name" value="MnuA_DNase1-like"/>
    <property type="match status" value="1"/>
</dbReference>
<reference evidence="3 4" key="1">
    <citation type="submission" date="2019-07" db="EMBL/GenBank/DDBJ databases">
        <title>Whole genome shotgun sequence of Knoellia locipacati NBRC 109775.</title>
        <authorList>
            <person name="Hosoyama A."/>
            <person name="Uohara A."/>
            <person name="Ohji S."/>
            <person name="Ichikawa N."/>
        </authorList>
    </citation>
    <scope>NUCLEOTIDE SEQUENCE [LARGE SCALE GENOMIC DNA]</scope>
    <source>
        <strain evidence="3 4">NBRC 109775</strain>
    </source>
</reference>
<dbReference type="SUPFAM" id="SSF55816">
    <property type="entry name" value="5'-nucleotidase (syn. UDP-sugar hydrolase), C-terminal domain"/>
    <property type="match status" value="1"/>
</dbReference>
<dbReference type="InterPro" id="IPR006179">
    <property type="entry name" value="5_nucleotidase/apyrase"/>
</dbReference>
<dbReference type="SUPFAM" id="SSF56300">
    <property type="entry name" value="Metallo-dependent phosphatases"/>
    <property type="match status" value="1"/>
</dbReference>
<dbReference type="InterPro" id="IPR001322">
    <property type="entry name" value="Lamin_tail_dom"/>
</dbReference>
<dbReference type="RefSeq" id="WP_147063202.1">
    <property type="nucleotide sequence ID" value="NZ_BAABDN010000001.1"/>
</dbReference>
<dbReference type="InterPro" id="IPR013783">
    <property type="entry name" value="Ig-like_fold"/>
</dbReference>
<dbReference type="EMBL" id="BKBA01000004">
    <property type="protein sequence ID" value="GEQ13157.1"/>
    <property type="molecule type" value="Genomic_DNA"/>
</dbReference>
<dbReference type="PANTHER" id="PTHR11575">
    <property type="entry name" value="5'-NUCLEOTIDASE-RELATED"/>
    <property type="match status" value="1"/>
</dbReference>
<organism evidence="3 4">
    <name type="scientific">Knoellia locipacati</name>
    <dbReference type="NCBI Taxonomy" id="882824"/>
    <lineage>
        <taxon>Bacteria</taxon>
        <taxon>Bacillati</taxon>
        <taxon>Actinomycetota</taxon>
        <taxon>Actinomycetes</taxon>
        <taxon>Micrococcales</taxon>
        <taxon>Intrasporangiaceae</taxon>
        <taxon>Knoellia</taxon>
    </lineage>
</organism>
<dbReference type="GO" id="GO:0009166">
    <property type="term" value="P:nucleotide catabolic process"/>
    <property type="evidence" value="ECO:0007669"/>
    <property type="project" value="InterPro"/>
</dbReference>
<dbReference type="Proteomes" id="UP000321793">
    <property type="component" value="Unassembled WGS sequence"/>
</dbReference>
<dbReference type="CDD" id="cd04486">
    <property type="entry name" value="YhcR_OBF_like"/>
    <property type="match status" value="1"/>
</dbReference>
<dbReference type="Pfam" id="PF02872">
    <property type="entry name" value="5_nucleotid_C"/>
    <property type="match status" value="1"/>
</dbReference>
<dbReference type="Pfam" id="PF00149">
    <property type="entry name" value="Metallophos"/>
    <property type="match status" value="1"/>
</dbReference>
<dbReference type="GO" id="GO:0008253">
    <property type="term" value="F:5'-nucleotidase activity"/>
    <property type="evidence" value="ECO:0007669"/>
    <property type="project" value="TreeGrafter"/>
</dbReference>
<name>A0A512SYX3_9MICO</name>
<dbReference type="Gene3D" id="3.60.21.10">
    <property type="match status" value="1"/>
</dbReference>
<evidence type="ECO:0000259" key="2">
    <source>
        <dbReference type="PROSITE" id="PS51841"/>
    </source>
</evidence>
<dbReference type="InterPro" id="IPR047971">
    <property type="entry name" value="ExeM-like"/>
</dbReference>
<dbReference type="InterPro" id="IPR005135">
    <property type="entry name" value="Endo/exonuclease/phosphatase"/>
</dbReference>
<dbReference type="InterPro" id="IPR004843">
    <property type="entry name" value="Calcineurin-like_PHP"/>
</dbReference>